<sequence length="1016" mass="113184">MSKLYSVQNEQGHSREFFNYVRCIGESRSKQEEDRVVQRDLSELKKAFADPDLDKSLLKELVVRVFYAEMLGHSAEFGHIHCVNLSSSQDLLLKRVGYLGTWLTVPPEHNLMYLVASSLQRDMKSTNFLHVAAALTSVSKIARYDLLNAINTEVIGLLNHSSPLVRKKAVIAMHAFYRRTRGTMGDPERFRQALLDRDPSVAGAALSLFQDVVRNDPLSNRHLIGTFISMLRKIIEHHLPVDYNYQHVPAPWFQMRILKILTMLVGEDTVLAQQCEDVLVEVITRADVGTSMGYAVICEAIQVVTRIPHTPLLLELVVQATSKLLSGKNVNWRCAGIQALSQIALINPDCVREHQHVIMTCLEDGDEVIRRKTMVLLLAMCNEGNVDIITTRVVKCMSQQTDIYARRELAQRVCRAVELFSCGSKWYIDTMNKILLCASQYVPHSAVQGMLKFIVEGEGTSEREDVAFRVHCVKSYFCLLETTRGILPDVLYQVAAWIIGEYGFLSKQLSSAMLVDRLCDTLERAESDGSRCWVIMALMKIVSAIGSMPTNVEQLMGQLKSSRSIAVQQRCYEFLELARFPELLKRVLPLDGCCEDVEVDESMSFLDEVVRAAEQAGAKSYKGCMRHPADKQESILRTRAYEVQQPDIISSVAQQLPSSKVEETAQLTIQPTIRRWGFKNAALTPAMARKPNTDLESWDSTRENGSFAAPSMVCKPMVAEKDVKVFSMVNSEPSTTVIGNTSKCKKNEDFLNNVFGRGAQKGKIPVVPPSPVCVTDFFQSFEGKVDVEGDLVPPRIHIERSLAETAMGIIVRITSASRADNVVVSMLAPMNCTIRNTSCSLTTACIKNDQKVILHSLHAGEAIEIRAELVPSAFPTSGQVMAELSYQGARESLSASYFKPVTSSLTLLPTDVLRPPPQMSATQFGELWTRFEDEHRSHLHISSPITLEYLQQLLMERASMCAVEVICNEMIVAAVLIGIGELLLGHAAIAGSHTAIITLRSRSRSFTEFVARALSA</sequence>
<evidence type="ECO:0000256" key="4">
    <source>
        <dbReference type="ARBA" id="ARBA00023136"/>
    </source>
</evidence>
<dbReference type="SUPFAM" id="SSF48371">
    <property type="entry name" value="ARM repeat"/>
    <property type="match status" value="1"/>
</dbReference>
<dbReference type="InterPro" id="IPR002553">
    <property type="entry name" value="Clathrin/coatomer_adapt-like_N"/>
</dbReference>
<comment type="function">
    <text evidence="5">Subunit of novel type of clathrin- or non-clathrin-associated protein coat involved in targeting proteins from the trans-Golgi network (TGN) to the endosomal-lysosomal system.</text>
</comment>
<dbReference type="InterPro" id="IPR028269">
    <property type="entry name" value="AP4E1_C"/>
</dbReference>
<evidence type="ECO:0000256" key="5">
    <source>
        <dbReference type="PIRNR" id="PIRNR037097"/>
    </source>
</evidence>
<dbReference type="Pfam" id="PF14807">
    <property type="entry name" value="AP4E_app_platf"/>
    <property type="match status" value="1"/>
</dbReference>
<dbReference type="PIRSF" id="PIRSF037097">
    <property type="entry name" value="AP4_complex_epsilon"/>
    <property type="match status" value="1"/>
</dbReference>
<reference evidence="7" key="1">
    <citation type="journal article" date="2012" name="Proc. Natl. Acad. Sci. U.S.A.">
        <title>Antigenic diversity is generated by distinct evolutionary mechanisms in African trypanosome species.</title>
        <authorList>
            <person name="Jackson A.P."/>
            <person name="Berry A."/>
            <person name="Aslett M."/>
            <person name="Allison H.C."/>
            <person name="Burton P."/>
            <person name="Vavrova-Anderson J."/>
            <person name="Brown R."/>
            <person name="Browne H."/>
            <person name="Corton N."/>
            <person name="Hauser H."/>
            <person name="Gamble J."/>
            <person name="Gilderthorp R."/>
            <person name="Marcello L."/>
            <person name="McQuillan J."/>
            <person name="Otto T.D."/>
            <person name="Quail M.A."/>
            <person name="Sanders M.J."/>
            <person name="van Tonder A."/>
            <person name="Ginger M.L."/>
            <person name="Field M.C."/>
            <person name="Barry J.D."/>
            <person name="Hertz-Fowler C."/>
            <person name="Berriman M."/>
        </authorList>
    </citation>
    <scope>NUCLEOTIDE SEQUENCE</scope>
    <source>
        <strain evidence="7">Y486</strain>
    </source>
</reference>
<comment type="subunit">
    <text evidence="5">Adaptor protein complex 4 (AP-4) is a heterotetramer composed of two large adaptins, a medium adaptin and a small adaptin.</text>
</comment>
<dbReference type="Gene3D" id="1.25.10.10">
    <property type="entry name" value="Leucine-rich Repeat Variant"/>
    <property type="match status" value="1"/>
</dbReference>
<dbReference type="VEuPathDB" id="TriTrypDB:TvY486_0602440"/>
<comment type="similarity">
    <text evidence="5">Belongs to the adaptor complexes large subunit family.</text>
</comment>
<name>G0TWW5_TRYVY</name>
<keyword evidence="5" id="KW-0333">Golgi apparatus</keyword>
<accession>G0TWW5</accession>
<dbReference type="GO" id="GO:0006886">
    <property type="term" value="P:intracellular protein transport"/>
    <property type="evidence" value="ECO:0007669"/>
    <property type="project" value="UniProtKB-UniRule"/>
</dbReference>
<dbReference type="InterPro" id="IPR016024">
    <property type="entry name" value="ARM-type_fold"/>
</dbReference>
<proteinExistence type="inferred from homology"/>
<dbReference type="OMA" id="QRCYEFS"/>
<protein>
    <recommendedName>
        <fullName evidence="5">AP-4 complex subunit epsilon</fullName>
    </recommendedName>
</protein>
<evidence type="ECO:0000313" key="7">
    <source>
        <dbReference type="EMBL" id="CCC48453.1"/>
    </source>
</evidence>
<dbReference type="PANTHER" id="PTHR22780">
    <property type="entry name" value="ADAPTIN, ALPHA/GAMMA/EPSILON"/>
    <property type="match status" value="1"/>
</dbReference>
<dbReference type="GO" id="GO:0030124">
    <property type="term" value="C:AP-4 adaptor complex"/>
    <property type="evidence" value="ECO:0007669"/>
    <property type="project" value="UniProtKB-UniRule"/>
</dbReference>
<evidence type="ECO:0000256" key="1">
    <source>
        <dbReference type="ARBA" id="ARBA00004308"/>
    </source>
</evidence>
<organism evidence="7">
    <name type="scientific">Trypanosoma vivax (strain Y486)</name>
    <dbReference type="NCBI Taxonomy" id="1055687"/>
    <lineage>
        <taxon>Eukaryota</taxon>
        <taxon>Discoba</taxon>
        <taxon>Euglenozoa</taxon>
        <taxon>Kinetoplastea</taxon>
        <taxon>Metakinetoplastina</taxon>
        <taxon>Trypanosomatida</taxon>
        <taxon>Trypanosomatidae</taxon>
        <taxon>Trypanosoma</taxon>
        <taxon>Duttonella</taxon>
    </lineage>
</organism>
<gene>
    <name evidence="7" type="ORF">TVY486_0602440</name>
</gene>
<dbReference type="EMBL" id="HE573022">
    <property type="protein sequence ID" value="CCC48453.1"/>
    <property type="molecule type" value="Genomic_DNA"/>
</dbReference>
<keyword evidence="3 5" id="KW-0653">Protein transport</keyword>
<feature type="domain" description="AP-4 complex subunit epsilon-1 C-terminal" evidence="6">
    <location>
        <begin position="915"/>
        <end position="1015"/>
    </location>
</feature>
<dbReference type="SMART" id="SM01356">
    <property type="entry name" value="AP4E_app_platf"/>
    <property type="match status" value="1"/>
</dbReference>
<dbReference type="InterPro" id="IPR017109">
    <property type="entry name" value="AP4_complex_esu"/>
</dbReference>
<dbReference type="GO" id="GO:0016192">
    <property type="term" value="P:vesicle-mediated transport"/>
    <property type="evidence" value="ECO:0007669"/>
    <property type="project" value="UniProtKB-UniRule"/>
</dbReference>
<keyword evidence="4 5" id="KW-0472">Membrane</keyword>
<evidence type="ECO:0000256" key="2">
    <source>
        <dbReference type="ARBA" id="ARBA00022448"/>
    </source>
</evidence>
<comment type="subcellular location">
    <subcellularLocation>
        <location evidence="1">Endomembrane system</location>
    </subcellularLocation>
</comment>
<keyword evidence="2 5" id="KW-0813">Transport</keyword>
<evidence type="ECO:0000256" key="3">
    <source>
        <dbReference type="ARBA" id="ARBA00022927"/>
    </source>
</evidence>
<evidence type="ECO:0000259" key="6">
    <source>
        <dbReference type="SMART" id="SM01356"/>
    </source>
</evidence>
<dbReference type="InterPro" id="IPR011989">
    <property type="entry name" value="ARM-like"/>
</dbReference>
<dbReference type="GO" id="GO:0012505">
    <property type="term" value="C:endomembrane system"/>
    <property type="evidence" value="ECO:0007669"/>
    <property type="project" value="UniProtKB-SubCell"/>
</dbReference>
<dbReference type="AlphaFoldDB" id="G0TWW5"/>
<dbReference type="InterPro" id="IPR050840">
    <property type="entry name" value="Adaptor_Complx_Large_Subunit"/>
</dbReference>
<dbReference type="Pfam" id="PF01602">
    <property type="entry name" value="Adaptin_N"/>
    <property type="match status" value="1"/>
</dbReference>